<name>A0A8J7HBB8_9FIRM</name>
<gene>
    <name evidence="2" type="ORF">I5677_08440</name>
</gene>
<accession>A0A8J7HBB8</accession>
<dbReference type="InterPro" id="IPR016181">
    <property type="entry name" value="Acyl_CoA_acyltransferase"/>
</dbReference>
<evidence type="ECO:0000313" key="3">
    <source>
        <dbReference type="Proteomes" id="UP000623269"/>
    </source>
</evidence>
<dbReference type="InterPro" id="IPR000182">
    <property type="entry name" value="GNAT_dom"/>
</dbReference>
<dbReference type="Pfam" id="PF00583">
    <property type="entry name" value="Acetyltransf_1"/>
    <property type="match status" value="1"/>
</dbReference>
<organism evidence="2 3">
    <name type="scientific">Mobilitalea sibirica</name>
    <dbReference type="NCBI Taxonomy" id="1462919"/>
    <lineage>
        <taxon>Bacteria</taxon>
        <taxon>Bacillati</taxon>
        <taxon>Bacillota</taxon>
        <taxon>Clostridia</taxon>
        <taxon>Lachnospirales</taxon>
        <taxon>Lachnospiraceae</taxon>
        <taxon>Mobilitalea</taxon>
    </lineage>
</organism>
<evidence type="ECO:0000313" key="2">
    <source>
        <dbReference type="EMBL" id="MBH1940916.1"/>
    </source>
</evidence>
<reference evidence="2" key="1">
    <citation type="submission" date="2020-12" db="EMBL/GenBank/DDBJ databases">
        <title>M. sibirica DSM 26468T genome.</title>
        <authorList>
            <person name="Thieme N."/>
            <person name="Rettenmaier R."/>
            <person name="Zverlov V."/>
            <person name="Liebl W."/>
        </authorList>
    </citation>
    <scope>NUCLEOTIDE SEQUENCE</scope>
    <source>
        <strain evidence="2">DSM 26468</strain>
    </source>
</reference>
<protein>
    <submittedName>
        <fullName evidence="2">GNAT family N-acetyltransferase</fullName>
    </submittedName>
</protein>
<dbReference type="Proteomes" id="UP000623269">
    <property type="component" value="Unassembled WGS sequence"/>
</dbReference>
<dbReference type="GO" id="GO:0016747">
    <property type="term" value="F:acyltransferase activity, transferring groups other than amino-acyl groups"/>
    <property type="evidence" value="ECO:0007669"/>
    <property type="project" value="InterPro"/>
</dbReference>
<dbReference type="SUPFAM" id="SSF55729">
    <property type="entry name" value="Acyl-CoA N-acyltransferases (Nat)"/>
    <property type="match status" value="1"/>
</dbReference>
<dbReference type="EMBL" id="JAEAGR010000007">
    <property type="protein sequence ID" value="MBH1940916.1"/>
    <property type="molecule type" value="Genomic_DNA"/>
</dbReference>
<evidence type="ECO:0000259" key="1">
    <source>
        <dbReference type="PROSITE" id="PS51186"/>
    </source>
</evidence>
<feature type="domain" description="N-acetyltransferase" evidence="1">
    <location>
        <begin position="4"/>
        <end position="143"/>
    </location>
</feature>
<dbReference type="CDD" id="cd04301">
    <property type="entry name" value="NAT_SF"/>
    <property type="match status" value="1"/>
</dbReference>
<comment type="caution">
    <text evidence="2">The sequence shown here is derived from an EMBL/GenBank/DDBJ whole genome shotgun (WGS) entry which is preliminary data.</text>
</comment>
<keyword evidence="3" id="KW-1185">Reference proteome</keyword>
<dbReference type="PROSITE" id="PS51186">
    <property type="entry name" value="GNAT"/>
    <property type="match status" value="1"/>
</dbReference>
<dbReference type="Gene3D" id="3.40.630.30">
    <property type="match status" value="1"/>
</dbReference>
<proteinExistence type="predicted"/>
<dbReference type="AlphaFoldDB" id="A0A8J7HBB8"/>
<sequence>MILMYIQEIDEKYRDAVNKILKEEWICPPSISRGRIIDTTILPGFLFIEDKVIKGVVTYHIENEECEIVTLNSFEENRGIGSALIKEVLDMAKKNNCQRLWLITTNDDIKAIRFYQKKGFDLKAAHINAIEVSRKLKPSIPLIGMDDIPIKHEMEFEIALRQEE</sequence>